<feature type="non-terminal residue" evidence="1">
    <location>
        <position position="50"/>
    </location>
</feature>
<dbReference type="AlphaFoldDB" id="A0AAV7S8C9"/>
<keyword evidence="2" id="KW-1185">Reference proteome</keyword>
<reference evidence="1" key="1">
    <citation type="journal article" date="2022" name="bioRxiv">
        <title>Sequencing and chromosome-scale assembly of the giantPleurodeles waltlgenome.</title>
        <authorList>
            <person name="Brown T."/>
            <person name="Elewa A."/>
            <person name="Iarovenko S."/>
            <person name="Subramanian E."/>
            <person name="Araus A.J."/>
            <person name="Petzold A."/>
            <person name="Susuki M."/>
            <person name="Suzuki K.-i.T."/>
            <person name="Hayashi T."/>
            <person name="Toyoda A."/>
            <person name="Oliveira C."/>
            <person name="Osipova E."/>
            <person name="Leigh N.D."/>
            <person name="Simon A."/>
            <person name="Yun M.H."/>
        </authorList>
    </citation>
    <scope>NUCLEOTIDE SEQUENCE</scope>
    <source>
        <strain evidence="1">20211129_DDA</strain>
        <tissue evidence="1">Liver</tissue>
    </source>
</reference>
<gene>
    <name evidence="1" type="ORF">NDU88_000348</name>
</gene>
<evidence type="ECO:0000313" key="1">
    <source>
        <dbReference type="EMBL" id="KAJ1159844.1"/>
    </source>
</evidence>
<feature type="non-terminal residue" evidence="1">
    <location>
        <position position="1"/>
    </location>
</feature>
<sequence length="50" mass="5869">WQDFQRRTRCKVLEEIQWGVELLQRKTSTISPLFAKATGFPGFRISNLKS</sequence>
<dbReference type="EMBL" id="JANPWB010000008">
    <property type="protein sequence ID" value="KAJ1159844.1"/>
    <property type="molecule type" value="Genomic_DNA"/>
</dbReference>
<proteinExistence type="predicted"/>
<accession>A0AAV7S8C9</accession>
<protein>
    <submittedName>
        <fullName evidence="1">Uncharacterized protein</fullName>
    </submittedName>
</protein>
<organism evidence="1 2">
    <name type="scientific">Pleurodeles waltl</name>
    <name type="common">Iberian ribbed newt</name>
    <dbReference type="NCBI Taxonomy" id="8319"/>
    <lineage>
        <taxon>Eukaryota</taxon>
        <taxon>Metazoa</taxon>
        <taxon>Chordata</taxon>
        <taxon>Craniata</taxon>
        <taxon>Vertebrata</taxon>
        <taxon>Euteleostomi</taxon>
        <taxon>Amphibia</taxon>
        <taxon>Batrachia</taxon>
        <taxon>Caudata</taxon>
        <taxon>Salamandroidea</taxon>
        <taxon>Salamandridae</taxon>
        <taxon>Pleurodelinae</taxon>
        <taxon>Pleurodeles</taxon>
    </lineage>
</organism>
<dbReference type="Proteomes" id="UP001066276">
    <property type="component" value="Chromosome 4_2"/>
</dbReference>
<comment type="caution">
    <text evidence="1">The sequence shown here is derived from an EMBL/GenBank/DDBJ whole genome shotgun (WGS) entry which is preliminary data.</text>
</comment>
<evidence type="ECO:0000313" key="2">
    <source>
        <dbReference type="Proteomes" id="UP001066276"/>
    </source>
</evidence>
<name>A0AAV7S8C9_PLEWA</name>